<keyword evidence="2 6" id="KW-0533">Nickel</keyword>
<dbReference type="AlphaFoldDB" id="A0A2V2BW29"/>
<protein>
    <recommendedName>
        <fullName evidence="6">Sirohydrochlorin cobaltochelatase</fullName>
        <ecNumber evidence="6">4.99.1.3</ecNumber>
    </recommendedName>
    <alternativeName>
        <fullName evidence="6">CbiXS</fullName>
    </alternativeName>
    <alternativeName>
        <fullName evidence="6">Sirohydrochlorin nickelchelatase</fullName>
        <ecNumber evidence="6">4.99.1.11</ecNumber>
    </alternativeName>
</protein>
<evidence type="ECO:0000256" key="6">
    <source>
        <dbReference type="HAMAP-Rule" id="MF_00785"/>
    </source>
</evidence>
<comment type="catalytic activity">
    <reaction evidence="6">
        <text>Co-sirohydrochlorin + 2 H(+) = sirohydrochlorin + Co(2+)</text>
        <dbReference type="Rhea" id="RHEA:15893"/>
        <dbReference type="ChEBI" id="CHEBI:15378"/>
        <dbReference type="ChEBI" id="CHEBI:48828"/>
        <dbReference type="ChEBI" id="CHEBI:58351"/>
        <dbReference type="ChEBI" id="CHEBI:60049"/>
        <dbReference type="EC" id="4.99.1.3"/>
    </reaction>
</comment>
<feature type="binding site" evidence="6">
    <location>
        <position position="48"/>
    </location>
    <ligand>
        <name>substrate</name>
    </ligand>
</feature>
<keyword evidence="6" id="KW-0484">Methanogenesis</keyword>
<feature type="active site" description="Proton acceptor" evidence="6">
    <location>
        <position position="12"/>
    </location>
</feature>
<dbReference type="Pfam" id="PF01903">
    <property type="entry name" value="CbiX"/>
    <property type="match status" value="2"/>
</dbReference>
<dbReference type="EC" id="4.99.1.11" evidence="6"/>
<keyword evidence="1 6" id="KW-0169">Cobalamin biosynthesis</keyword>
<evidence type="ECO:0000256" key="5">
    <source>
        <dbReference type="ARBA" id="ARBA00023285"/>
    </source>
</evidence>
<dbReference type="RefSeq" id="WP_245837626.1">
    <property type="nucleotide sequence ID" value="NZ_LMVN01000004.1"/>
</dbReference>
<proteinExistence type="inferred from homology"/>
<reference evidence="8 9" key="1">
    <citation type="submission" date="2016-04" db="EMBL/GenBank/DDBJ databases">
        <title>Genome sequence of Methanosphaera cuniculi DSM 4103.</title>
        <authorList>
            <person name="Poehlein A."/>
            <person name="Seedorf H."/>
            <person name="Daniel R."/>
        </authorList>
    </citation>
    <scope>NUCLEOTIDE SEQUENCE [LARGE SCALE GENOMIC DNA]</scope>
    <source>
        <strain evidence="8 9">DSM 4103</strain>
    </source>
</reference>
<comment type="function">
    <text evidence="6">Catalyzes the insertion of Co(2+) into sirohydrochlorin as part of the anaerobic pathway to cobalamin biosynthesis. Involved in the biosynthesis of the unique nickel-containing tetrapyrrole coenzyme F430, the prosthetic group of methyl-coenzyme M reductase (MCR), which plays a key role in methanogenesis and anaerobic methane oxidation. Catalyzes the insertion of Ni(2+) into sirohydrochlorin to yield Ni-sirohydrochlorin.</text>
</comment>
<name>A0A2V2BW29_9EURY</name>
<evidence type="ECO:0000313" key="9">
    <source>
        <dbReference type="Proteomes" id="UP000246004"/>
    </source>
</evidence>
<dbReference type="PANTHER" id="PTHR33542:SF3">
    <property type="entry name" value="SIROHYDROCHLORIN FERROCHELATASE, CHLOROPLASTIC"/>
    <property type="match status" value="1"/>
</dbReference>
<keyword evidence="5 6" id="KW-0170">Cobalt</keyword>
<feature type="region of interest" description="Disordered" evidence="7">
    <location>
        <begin position="95"/>
        <end position="128"/>
    </location>
</feature>
<dbReference type="HAMAP" id="MF_00785">
    <property type="entry name" value="CbiX"/>
    <property type="match status" value="1"/>
</dbReference>
<dbReference type="GO" id="GO:0016852">
    <property type="term" value="F:sirohydrochlorin cobaltochelatase activity"/>
    <property type="evidence" value="ECO:0007669"/>
    <property type="project" value="UniProtKB-UniRule"/>
</dbReference>
<dbReference type="InterPro" id="IPR002762">
    <property type="entry name" value="CbiX-like"/>
</dbReference>
<dbReference type="GO" id="GO:0019251">
    <property type="term" value="P:anaerobic cobalamin biosynthetic process"/>
    <property type="evidence" value="ECO:0007669"/>
    <property type="project" value="UniProtKB-UniRule"/>
</dbReference>
<dbReference type="InterPro" id="IPR050963">
    <property type="entry name" value="Sirohydro_Cobaltochel/CbiX"/>
</dbReference>
<comment type="similarity">
    <text evidence="6">Belongs to the CbiX family. CbiXS subfamily.</text>
</comment>
<feature type="binding site" evidence="6">
    <location>
        <position position="12"/>
    </location>
    <ligand>
        <name>Ni(2+)</name>
        <dbReference type="ChEBI" id="CHEBI:49786"/>
    </ligand>
</feature>
<evidence type="ECO:0000256" key="2">
    <source>
        <dbReference type="ARBA" id="ARBA00022596"/>
    </source>
</evidence>
<dbReference type="NCBIfam" id="NF002090">
    <property type="entry name" value="PRK00923.1"/>
    <property type="match status" value="2"/>
</dbReference>
<evidence type="ECO:0000256" key="1">
    <source>
        <dbReference type="ARBA" id="ARBA00022573"/>
    </source>
</evidence>
<feature type="binding site" evidence="6">
    <location>
        <position position="78"/>
    </location>
    <ligand>
        <name>Ni(2+)</name>
        <dbReference type="ChEBI" id="CHEBI:49786"/>
    </ligand>
</feature>
<dbReference type="NCBIfam" id="NF033198">
    <property type="entry name" value="F430_CfbA"/>
    <property type="match status" value="2"/>
</dbReference>
<dbReference type="InterPro" id="IPR023652">
    <property type="entry name" value="SiroHydchlorin_Cochelatase"/>
</dbReference>
<dbReference type="Proteomes" id="UP000246004">
    <property type="component" value="Unassembled WGS sequence"/>
</dbReference>
<feature type="compositionally biased region" description="Basic residues" evidence="7">
    <location>
        <begin position="98"/>
        <end position="107"/>
    </location>
</feature>
<gene>
    <name evidence="6 8" type="primary">cbiX</name>
    <name evidence="6" type="synonym">cfbA</name>
    <name evidence="8" type="ORF">MSCUN_02480</name>
</gene>
<dbReference type="GO" id="GO:0015948">
    <property type="term" value="P:methanogenesis"/>
    <property type="evidence" value="ECO:0007669"/>
    <property type="project" value="UniProtKB-KW"/>
</dbReference>
<sequence length="303" mass="34324">MTQNTGILFIGHGSRLPYNKKVVTEVAEKYAQLHPDYHVDVGFMELVEPNIPTAFNTLKEKEVDRIIVNPIFLANGMHTRVDIPTILGLETEEMKQFQSHHVHHHHDHDHDHDHAHHHHHHHHHEAKSDTVDFDGEIIYLPPIGADDKIAEIITDKINQELEHPDKNPDNTGILLIGHGSTLPYNNEVVEEIAQKYIDDNPDYNIEVGFMQLSTPTIPDAVEKLKQKGVENIIANPVFLAEGIHTKIDIPSTLNLEVQPVENYNPPNKAYDTVDFDGEITLTTPLGADDIIVDIIDERISKHM</sequence>
<comment type="subunit">
    <text evidence="6">Homotetramer; dimer of dimers.</text>
</comment>
<feature type="binding site" evidence="6">
    <location>
        <position position="78"/>
    </location>
    <ligand>
        <name>Co(2+)</name>
        <dbReference type="ChEBI" id="CHEBI:48828"/>
    </ligand>
</feature>
<dbReference type="EMBL" id="LWMS01000007">
    <property type="protein sequence ID" value="PWL08861.1"/>
    <property type="molecule type" value="Genomic_DNA"/>
</dbReference>
<evidence type="ECO:0000256" key="3">
    <source>
        <dbReference type="ARBA" id="ARBA00022723"/>
    </source>
</evidence>
<feature type="binding site" evidence="6">
    <location>
        <position position="12"/>
    </location>
    <ligand>
        <name>Co(2+)</name>
        <dbReference type="ChEBI" id="CHEBI:48828"/>
    </ligand>
</feature>
<keyword evidence="4 6" id="KW-0456">Lyase</keyword>
<dbReference type="Gene3D" id="3.40.50.1400">
    <property type="match status" value="2"/>
</dbReference>
<feature type="binding site" evidence="6">
    <location>
        <begin position="73"/>
        <end position="78"/>
    </location>
    <ligand>
        <name>substrate</name>
    </ligand>
</feature>
<dbReference type="PANTHER" id="PTHR33542">
    <property type="entry name" value="SIROHYDROCHLORIN FERROCHELATASE, CHLOROPLASTIC"/>
    <property type="match status" value="1"/>
</dbReference>
<dbReference type="UniPathway" id="UPA00148">
    <property type="reaction ID" value="UER00223"/>
</dbReference>
<comment type="caution">
    <text evidence="8">The sequence shown here is derived from an EMBL/GenBank/DDBJ whole genome shotgun (WGS) entry which is preliminary data.</text>
</comment>
<dbReference type="SUPFAM" id="SSF53800">
    <property type="entry name" value="Chelatase"/>
    <property type="match status" value="1"/>
</dbReference>
<accession>A0A2V2BW29</accession>
<dbReference type="GO" id="GO:0016151">
    <property type="term" value="F:nickel cation binding"/>
    <property type="evidence" value="ECO:0007669"/>
    <property type="project" value="UniProtKB-UniRule"/>
</dbReference>
<evidence type="ECO:0000313" key="8">
    <source>
        <dbReference type="EMBL" id="PWL08861.1"/>
    </source>
</evidence>
<dbReference type="CDD" id="cd03416">
    <property type="entry name" value="CbiX_SirB_N"/>
    <property type="match status" value="2"/>
</dbReference>
<evidence type="ECO:0000256" key="4">
    <source>
        <dbReference type="ARBA" id="ARBA00023239"/>
    </source>
</evidence>
<dbReference type="EC" id="4.99.1.3" evidence="6"/>
<evidence type="ECO:0000256" key="7">
    <source>
        <dbReference type="SAM" id="MobiDB-lite"/>
    </source>
</evidence>
<dbReference type="SMR" id="A0A2V2BW29"/>
<feature type="compositionally biased region" description="Basic residues" evidence="7">
    <location>
        <begin position="115"/>
        <end position="125"/>
    </location>
</feature>
<dbReference type="GO" id="GO:0050897">
    <property type="term" value="F:cobalt ion binding"/>
    <property type="evidence" value="ECO:0007669"/>
    <property type="project" value="UniProtKB-UniRule"/>
</dbReference>
<keyword evidence="3 6" id="KW-0479">Metal-binding</keyword>
<comment type="catalytic activity">
    <reaction evidence="6">
        <text>Ni-sirohydrochlorin + 2 H(+) = sirohydrochlorin + Ni(2+)</text>
        <dbReference type="Rhea" id="RHEA:52796"/>
        <dbReference type="ChEBI" id="CHEBI:15378"/>
        <dbReference type="ChEBI" id="CHEBI:49786"/>
        <dbReference type="ChEBI" id="CHEBI:58351"/>
        <dbReference type="ChEBI" id="CHEBI:136841"/>
        <dbReference type="EC" id="4.99.1.11"/>
    </reaction>
</comment>
<comment type="pathway">
    <text evidence="6">Cofactor biosynthesis; adenosylcobalamin biosynthesis; cob(II)yrinate a,c-diamide from sirohydrochlorin (anaerobic route): step 1/10.</text>
</comment>
<organism evidence="8 9">
    <name type="scientific">Methanosphaera cuniculi</name>
    <dbReference type="NCBI Taxonomy" id="1077256"/>
    <lineage>
        <taxon>Archaea</taxon>
        <taxon>Methanobacteriati</taxon>
        <taxon>Methanobacteriota</taxon>
        <taxon>Methanomada group</taxon>
        <taxon>Methanobacteria</taxon>
        <taxon>Methanobacteriales</taxon>
        <taxon>Methanobacteriaceae</taxon>
        <taxon>Methanosphaera</taxon>
    </lineage>
</organism>